<dbReference type="EMBL" id="MU004233">
    <property type="protein sequence ID" value="KAF2671490.1"/>
    <property type="molecule type" value="Genomic_DNA"/>
</dbReference>
<dbReference type="Pfam" id="PF03208">
    <property type="entry name" value="PRA1"/>
    <property type="match status" value="1"/>
</dbReference>
<protein>
    <recommendedName>
        <fullName evidence="5">PRA1 family protein</fullName>
    </recommendedName>
</protein>
<keyword evidence="3 5" id="KW-1133">Transmembrane helix</keyword>
<evidence type="ECO:0000313" key="6">
    <source>
        <dbReference type="EMBL" id="KAF2671490.1"/>
    </source>
</evidence>
<feature type="transmembrane region" description="Helical" evidence="5">
    <location>
        <begin position="121"/>
        <end position="140"/>
    </location>
</feature>
<dbReference type="AlphaFoldDB" id="A0A6A6UI68"/>
<feature type="transmembrane region" description="Helical" evidence="5">
    <location>
        <begin position="152"/>
        <end position="169"/>
    </location>
</feature>
<dbReference type="GO" id="GO:0005794">
    <property type="term" value="C:Golgi apparatus"/>
    <property type="evidence" value="ECO:0007669"/>
    <property type="project" value="TreeGrafter"/>
</dbReference>
<dbReference type="InterPro" id="IPR004895">
    <property type="entry name" value="Prenylated_rab_accept_PRA1"/>
</dbReference>
<dbReference type="GO" id="GO:0016020">
    <property type="term" value="C:membrane"/>
    <property type="evidence" value="ECO:0007669"/>
    <property type="project" value="UniProtKB-SubCell"/>
</dbReference>
<keyword evidence="4 5" id="KW-0472">Membrane</keyword>
<sequence>MMSPTTNKKLQMSNQPEPRTQDISGLLFSLPAELGNTLFKLQYGEVTSSVSERFGSVSTSSLYGNIRSPYEFLDFQRMTPPMSFVEAQDRMIHNIPYFYSNYAIIVAMLGVYALLNNFWLLFFILLIIGGIYGISMLGGADLVIGEWWATSSQLYSTLVIIAVPVFFMSSPLATVMWLLGFSSFTIMGHAALMAKPGKSTFH</sequence>
<dbReference type="OrthoDB" id="63113at2759"/>
<gene>
    <name evidence="6" type="ORF">BT63DRAFT_218955</name>
</gene>
<evidence type="ECO:0000256" key="4">
    <source>
        <dbReference type="ARBA" id="ARBA00023136"/>
    </source>
</evidence>
<organism evidence="6 7">
    <name type="scientific">Microthyrium microscopicum</name>
    <dbReference type="NCBI Taxonomy" id="703497"/>
    <lineage>
        <taxon>Eukaryota</taxon>
        <taxon>Fungi</taxon>
        <taxon>Dikarya</taxon>
        <taxon>Ascomycota</taxon>
        <taxon>Pezizomycotina</taxon>
        <taxon>Dothideomycetes</taxon>
        <taxon>Dothideomycetes incertae sedis</taxon>
        <taxon>Microthyriales</taxon>
        <taxon>Microthyriaceae</taxon>
        <taxon>Microthyrium</taxon>
    </lineage>
</organism>
<evidence type="ECO:0000256" key="3">
    <source>
        <dbReference type="ARBA" id="ARBA00022989"/>
    </source>
</evidence>
<accession>A0A6A6UI68</accession>
<comment type="subcellular location">
    <subcellularLocation>
        <location evidence="1 5">Membrane</location>
        <topology evidence="1 5">Multi-pass membrane protein</topology>
    </subcellularLocation>
</comment>
<evidence type="ECO:0000313" key="7">
    <source>
        <dbReference type="Proteomes" id="UP000799302"/>
    </source>
</evidence>
<evidence type="ECO:0000256" key="5">
    <source>
        <dbReference type="RuleBase" id="RU363107"/>
    </source>
</evidence>
<evidence type="ECO:0000256" key="1">
    <source>
        <dbReference type="ARBA" id="ARBA00004141"/>
    </source>
</evidence>
<reference evidence="6" key="1">
    <citation type="journal article" date="2020" name="Stud. Mycol.">
        <title>101 Dothideomycetes genomes: a test case for predicting lifestyles and emergence of pathogens.</title>
        <authorList>
            <person name="Haridas S."/>
            <person name="Albert R."/>
            <person name="Binder M."/>
            <person name="Bloem J."/>
            <person name="Labutti K."/>
            <person name="Salamov A."/>
            <person name="Andreopoulos B."/>
            <person name="Baker S."/>
            <person name="Barry K."/>
            <person name="Bills G."/>
            <person name="Bluhm B."/>
            <person name="Cannon C."/>
            <person name="Castanera R."/>
            <person name="Culley D."/>
            <person name="Daum C."/>
            <person name="Ezra D."/>
            <person name="Gonzalez J."/>
            <person name="Henrissat B."/>
            <person name="Kuo A."/>
            <person name="Liang C."/>
            <person name="Lipzen A."/>
            <person name="Lutzoni F."/>
            <person name="Magnuson J."/>
            <person name="Mondo S."/>
            <person name="Nolan M."/>
            <person name="Ohm R."/>
            <person name="Pangilinan J."/>
            <person name="Park H.-J."/>
            <person name="Ramirez L."/>
            <person name="Alfaro M."/>
            <person name="Sun H."/>
            <person name="Tritt A."/>
            <person name="Yoshinaga Y."/>
            <person name="Zwiers L.-H."/>
            <person name="Turgeon B."/>
            <person name="Goodwin S."/>
            <person name="Spatafora J."/>
            <person name="Crous P."/>
            <person name="Grigoriev I."/>
        </authorList>
    </citation>
    <scope>NUCLEOTIDE SEQUENCE</scope>
    <source>
        <strain evidence="6">CBS 115976</strain>
    </source>
</reference>
<name>A0A6A6UI68_9PEZI</name>
<keyword evidence="2 5" id="KW-0812">Transmembrane</keyword>
<feature type="transmembrane region" description="Helical" evidence="5">
    <location>
        <begin position="97"/>
        <end position="115"/>
    </location>
</feature>
<comment type="similarity">
    <text evidence="5">Belongs to the PRA1 family.</text>
</comment>
<proteinExistence type="inferred from homology"/>
<dbReference type="Proteomes" id="UP000799302">
    <property type="component" value="Unassembled WGS sequence"/>
</dbReference>
<dbReference type="PANTHER" id="PTHR19317:SF0">
    <property type="entry name" value="PRENYLATED RAB ACCEPTOR PROTEIN 1"/>
    <property type="match status" value="1"/>
</dbReference>
<evidence type="ECO:0000256" key="2">
    <source>
        <dbReference type="ARBA" id="ARBA00022692"/>
    </source>
</evidence>
<keyword evidence="7" id="KW-1185">Reference proteome</keyword>
<dbReference type="PANTHER" id="PTHR19317">
    <property type="entry name" value="PRENYLATED RAB ACCEPTOR 1-RELATED"/>
    <property type="match status" value="1"/>
</dbReference>